<keyword evidence="5" id="KW-1003">Cell membrane</keyword>
<keyword evidence="7" id="KW-1185">Reference proteome</keyword>
<dbReference type="InterPro" id="IPR002781">
    <property type="entry name" value="TM_pro_TauE-like"/>
</dbReference>
<dbReference type="GO" id="GO:0005886">
    <property type="term" value="C:plasma membrane"/>
    <property type="evidence" value="ECO:0007669"/>
    <property type="project" value="UniProtKB-SubCell"/>
</dbReference>
<accession>A0A6G9AJE2</accession>
<dbReference type="InterPro" id="IPR051598">
    <property type="entry name" value="TSUP/Inactive_protease-like"/>
</dbReference>
<protein>
    <recommendedName>
        <fullName evidence="5">Probable membrane transporter protein</fullName>
    </recommendedName>
</protein>
<comment type="similarity">
    <text evidence="5">Belongs to the 4-toluene sulfonate uptake permease (TSUP) (TC 2.A.102) family.</text>
</comment>
<evidence type="ECO:0000256" key="4">
    <source>
        <dbReference type="ARBA" id="ARBA00023136"/>
    </source>
</evidence>
<dbReference type="RefSeq" id="WP_167206800.1">
    <property type="nucleotide sequence ID" value="NZ_CP050063.1"/>
</dbReference>
<proteinExistence type="inferred from homology"/>
<dbReference type="PANTHER" id="PTHR43701:SF2">
    <property type="entry name" value="MEMBRANE TRANSPORTER PROTEIN YJNA-RELATED"/>
    <property type="match status" value="1"/>
</dbReference>
<evidence type="ECO:0000313" key="6">
    <source>
        <dbReference type="EMBL" id="QIP12568.1"/>
    </source>
</evidence>
<keyword evidence="3 5" id="KW-1133">Transmembrane helix</keyword>
<reference evidence="6 7" key="1">
    <citation type="submission" date="2020-03" db="EMBL/GenBank/DDBJ databases">
        <authorList>
            <person name="Kim M.K."/>
        </authorList>
    </citation>
    <scope>NUCLEOTIDE SEQUENCE [LARGE SCALE GENOMIC DNA]</scope>
    <source>
        <strain evidence="6 7">BT328</strain>
    </source>
</reference>
<sequence>MQELGFFCSVLIGFCLGLMGGGGSMLTIPVLVYLLGIDPVLSTAYSLFVVGTAAIIGTINYIHEQIHYRIALLFSIPSSGVVFLIRRYVIPTIPDPVFVHESFQLSKALAFLLFFALIMLVASFSMIKGERSQENSGAVLPQYRDSLTILTGLLAGSLTGLAGIGGGFLIIPALVILMRLPMKKAVGTSLLIIAVNSFTGFLSDTTIERFNWPFLLVFTSLAVLGILVGSYVSRFVSGRRTRMLFGWSVLGLSVYIIGKEALIPMVKTVQWLCHIH</sequence>
<feature type="transmembrane region" description="Helical" evidence="5">
    <location>
        <begin position="147"/>
        <end position="178"/>
    </location>
</feature>
<keyword evidence="2 5" id="KW-0812">Transmembrane</keyword>
<evidence type="ECO:0000256" key="3">
    <source>
        <dbReference type="ARBA" id="ARBA00022989"/>
    </source>
</evidence>
<dbReference type="KEGG" id="spib:G8759_08010"/>
<evidence type="ECO:0000256" key="5">
    <source>
        <dbReference type="RuleBase" id="RU363041"/>
    </source>
</evidence>
<feature type="transmembrane region" description="Helical" evidence="5">
    <location>
        <begin position="44"/>
        <end position="63"/>
    </location>
</feature>
<dbReference type="PANTHER" id="PTHR43701">
    <property type="entry name" value="MEMBRANE TRANSPORTER PROTEIN MJ0441-RELATED"/>
    <property type="match status" value="1"/>
</dbReference>
<gene>
    <name evidence="6" type="ORF">G8759_08010</name>
</gene>
<dbReference type="Proteomes" id="UP000501802">
    <property type="component" value="Chromosome"/>
</dbReference>
<feature type="transmembrane region" description="Helical" evidence="5">
    <location>
        <begin position="70"/>
        <end position="89"/>
    </location>
</feature>
<feature type="transmembrane region" description="Helical" evidence="5">
    <location>
        <begin position="244"/>
        <end position="262"/>
    </location>
</feature>
<dbReference type="Pfam" id="PF01925">
    <property type="entry name" value="TauE"/>
    <property type="match status" value="1"/>
</dbReference>
<dbReference type="EMBL" id="CP050063">
    <property type="protein sequence ID" value="QIP12568.1"/>
    <property type="molecule type" value="Genomic_DNA"/>
</dbReference>
<dbReference type="AlphaFoldDB" id="A0A6G9AJE2"/>
<keyword evidence="4 5" id="KW-0472">Membrane</keyword>
<comment type="subcellular location">
    <subcellularLocation>
        <location evidence="5">Cell membrane</location>
        <topology evidence="5">Multi-pass membrane protein</topology>
    </subcellularLocation>
    <subcellularLocation>
        <location evidence="1">Membrane</location>
        <topology evidence="1">Multi-pass membrane protein</topology>
    </subcellularLocation>
</comment>
<evidence type="ECO:0000256" key="2">
    <source>
        <dbReference type="ARBA" id="ARBA00022692"/>
    </source>
</evidence>
<evidence type="ECO:0000256" key="1">
    <source>
        <dbReference type="ARBA" id="ARBA00004141"/>
    </source>
</evidence>
<organism evidence="6 7">
    <name type="scientific">Spirosoma aureum</name>
    <dbReference type="NCBI Taxonomy" id="2692134"/>
    <lineage>
        <taxon>Bacteria</taxon>
        <taxon>Pseudomonadati</taxon>
        <taxon>Bacteroidota</taxon>
        <taxon>Cytophagia</taxon>
        <taxon>Cytophagales</taxon>
        <taxon>Cytophagaceae</taxon>
        <taxon>Spirosoma</taxon>
    </lineage>
</organism>
<evidence type="ECO:0000313" key="7">
    <source>
        <dbReference type="Proteomes" id="UP000501802"/>
    </source>
</evidence>
<name>A0A6G9AJE2_9BACT</name>
<feature type="transmembrane region" description="Helical" evidence="5">
    <location>
        <begin position="109"/>
        <end position="127"/>
    </location>
</feature>
<feature type="transmembrane region" description="Helical" evidence="5">
    <location>
        <begin position="214"/>
        <end position="232"/>
    </location>
</feature>